<proteinExistence type="predicted"/>
<feature type="domain" description="Pectinesterase inhibitor" evidence="2">
    <location>
        <begin position="34"/>
        <end position="156"/>
    </location>
</feature>
<dbReference type="HOGENOM" id="CLU_092954_2_1_1"/>
<evidence type="ECO:0000259" key="2">
    <source>
        <dbReference type="Pfam" id="PF04043"/>
    </source>
</evidence>
<evidence type="ECO:0000313" key="3">
    <source>
        <dbReference type="EnsemblPlants" id="LPERR08G02720.1"/>
    </source>
</evidence>
<dbReference type="Gramene" id="LPERR08G02720.1">
    <property type="protein sequence ID" value="LPERR08G02720.1"/>
    <property type="gene ID" value="LPERR08G02720"/>
</dbReference>
<keyword evidence="1" id="KW-0732">Signal</keyword>
<dbReference type="EnsemblPlants" id="LPERR08G02720.1">
    <property type="protein sequence ID" value="LPERR08G02720.1"/>
    <property type="gene ID" value="LPERR08G02720"/>
</dbReference>
<dbReference type="eggNOG" id="ENOG502R3IX">
    <property type="taxonomic scope" value="Eukaryota"/>
</dbReference>
<reference evidence="3" key="3">
    <citation type="submission" date="2015-04" db="UniProtKB">
        <authorList>
            <consortium name="EnsemblPlants"/>
        </authorList>
    </citation>
    <scope>IDENTIFICATION</scope>
</reference>
<organism evidence="3 4">
    <name type="scientific">Leersia perrieri</name>
    <dbReference type="NCBI Taxonomy" id="77586"/>
    <lineage>
        <taxon>Eukaryota</taxon>
        <taxon>Viridiplantae</taxon>
        <taxon>Streptophyta</taxon>
        <taxon>Embryophyta</taxon>
        <taxon>Tracheophyta</taxon>
        <taxon>Spermatophyta</taxon>
        <taxon>Magnoliopsida</taxon>
        <taxon>Liliopsida</taxon>
        <taxon>Poales</taxon>
        <taxon>Poaceae</taxon>
        <taxon>BOP clade</taxon>
        <taxon>Oryzoideae</taxon>
        <taxon>Oryzeae</taxon>
        <taxon>Oryzinae</taxon>
        <taxon>Leersia</taxon>
    </lineage>
</organism>
<dbReference type="Pfam" id="PF04043">
    <property type="entry name" value="PMEI"/>
    <property type="match status" value="1"/>
</dbReference>
<name>A0A0D9X4A5_9ORYZ</name>
<reference evidence="3 4" key="1">
    <citation type="submission" date="2012-08" db="EMBL/GenBank/DDBJ databases">
        <title>Oryza genome evolution.</title>
        <authorList>
            <person name="Wing R.A."/>
        </authorList>
    </citation>
    <scope>NUCLEOTIDE SEQUENCE</scope>
</reference>
<dbReference type="PANTHER" id="PTHR34838">
    <property type="entry name" value="OS08G0142100 PROTEIN-RELATED"/>
    <property type="match status" value="1"/>
</dbReference>
<sequence length="188" mass="19599">MNTMSSLLLGLLILAVAVAGDDNLKTCPGAPWMTVESACRNVSGTQAMYDTCKDALREIPNPLSDHDATVYALAAASSALASAAATEDAAIRLVHGGSEKVSGEEKDAYEECIEAYTTAGHAMVAVIDKLGACGFGDLAGGYLDVIVDIESCRDRVLKLTASPIYGMVLVDRNKAGLAFIITKKLLGV</sequence>
<dbReference type="SUPFAM" id="SSF101148">
    <property type="entry name" value="Plant invertase/pectin methylesterase inhibitor"/>
    <property type="match status" value="1"/>
</dbReference>
<keyword evidence="4" id="KW-1185">Reference proteome</keyword>
<feature type="signal peptide" evidence="1">
    <location>
        <begin position="1"/>
        <end position="19"/>
    </location>
</feature>
<dbReference type="GO" id="GO:0004857">
    <property type="term" value="F:enzyme inhibitor activity"/>
    <property type="evidence" value="ECO:0007669"/>
    <property type="project" value="InterPro"/>
</dbReference>
<dbReference type="PANTHER" id="PTHR34838:SF2">
    <property type="entry name" value="OS08G0142500 PROTEIN"/>
    <property type="match status" value="1"/>
</dbReference>
<evidence type="ECO:0000256" key="1">
    <source>
        <dbReference type="SAM" id="SignalP"/>
    </source>
</evidence>
<feature type="chain" id="PRO_5002349806" description="Pectinesterase inhibitor domain-containing protein" evidence="1">
    <location>
        <begin position="20"/>
        <end position="188"/>
    </location>
</feature>
<dbReference type="AlphaFoldDB" id="A0A0D9X4A5"/>
<dbReference type="Proteomes" id="UP000032180">
    <property type="component" value="Chromosome 8"/>
</dbReference>
<dbReference type="Gene3D" id="1.20.140.40">
    <property type="entry name" value="Invertase/pectin methylesterase inhibitor family protein"/>
    <property type="match status" value="1"/>
</dbReference>
<reference evidence="4" key="2">
    <citation type="submission" date="2013-12" db="EMBL/GenBank/DDBJ databases">
        <authorList>
            <person name="Yu Y."/>
            <person name="Lee S."/>
            <person name="de Baynast K."/>
            <person name="Wissotski M."/>
            <person name="Liu L."/>
            <person name="Talag J."/>
            <person name="Goicoechea J."/>
            <person name="Angelova A."/>
            <person name="Jetty R."/>
            <person name="Kudrna D."/>
            <person name="Golser W."/>
            <person name="Rivera L."/>
            <person name="Zhang J."/>
            <person name="Wing R."/>
        </authorList>
    </citation>
    <scope>NUCLEOTIDE SEQUENCE</scope>
</reference>
<protein>
    <recommendedName>
        <fullName evidence="2">Pectinesterase inhibitor domain-containing protein</fullName>
    </recommendedName>
</protein>
<evidence type="ECO:0000313" key="4">
    <source>
        <dbReference type="Proteomes" id="UP000032180"/>
    </source>
</evidence>
<dbReference type="InterPro" id="IPR035513">
    <property type="entry name" value="Invertase/methylesterase_inhib"/>
</dbReference>
<accession>A0A0D9X4A5</accession>
<dbReference type="InterPro" id="IPR006501">
    <property type="entry name" value="Pectinesterase_inhib_dom"/>
</dbReference>